<accession>A0A5C5X083</accession>
<gene>
    <name evidence="2" type="ORF">CA85_42100</name>
</gene>
<organism evidence="2 3">
    <name type="scientific">Allorhodopirellula solitaria</name>
    <dbReference type="NCBI Taxonomy" id="2527987"/>
    <lineage>
        <taxon>Bacteria</taxon>
        <taxon>Pseudomonadati</taxon>
        <taxon>Planctomycetota</taxon>
        <taxon>Planctomycetia</taxon>
        <taxon>Pirellulales</taxon>
        <taxon>Pirellulaceae</taxon>
        <taxon>Allorhodopirellula</taxon>
    </lineage>
</organism>
<proteinExistence type="predicted"/>
<name>A0A5C5X083_9BACT</name>
<evidence type="ECO:0000313" key="3">
    <source>
        <dbReference type="Proteomes" id="UP000318053"/>
    </source>
</evidence>
<evidence type="ECO:0000313" key="2">
    <source>
        <dbReference type="EMBL" id="TWT56397.1"/>
    </source>
</evidence>
<evidence type="ECO:0000256" key="1">
    <source>
        <dbReference type="SAM" id="MobiDB-lite"/>
    </source>
</evidence>
<protein>
    <submittedName>
        <fullName evidence="2">Uncharacterized protein</fullName>
    </submittedName>
</protein>
<dbReference type="Proteomes" id="UP000318053">
    <property type="component" value="Unassembled WGS sequence"/>
</dbReference>
<sequence length="80" mass="9319">MDRLADESGNARRHHPAPTQKREIEREREKKRTVKTWDIGEGSEGLTGTVSNAFGIDDRLQHGHLFVFRKRCRFELDDLT</sequence>
<reference evidence="2 3" key="1">
    <citation type="submission" date="2019-02" db="EMBL/GenBank/DDBJ databases">
        <title>Deep-cultivation of Planctomycetes and their phenomic and genomic characterization uncovers novel biology.</title>
        <authorList>
            <person name="Wiegand S."/>
            <person name="Jogler M."/>
            <person name="Boedeker C."/>
            <person name="Pinto D."/>
            <person name="Vollmers J."/>
            <person name="Rivas-Marin E."/>
            <person name="Kohn T."/>
            <person name="Peeters S.H."/>
            <person name="Heuer A."/>
            <person name="Rast P."/>
            <person name="Oberbeckmann S."/>
            <person name="Bunk B."/>
            <person name="Jeske O."/>
            <person name="Meyerdierks A."/>
            <person name="Storesund J.E."/>
            <person name="Kallscheuer N."/>
            <person name="Luecker S."/>
            <person name="Lage O.M."/>
            <person name="Pohl T."/>
            <person name="Merkel B.J."/>
            <person name="Hornburger P."/>
            <person name="Mueller R.-W."/>
            <person name="Bruemmer F."/>
            <person name="Labrenz M."/>
            <person name="Spormann A.M."/>
            <person name="Op Den Camp H."/>
            <person name="Overmann J."/>
            <person name="Amann R."/>
            <person name="Jetten M.S.M."/>
            <person name="Mascher T."/>
            <person name="Medema M.H."/>
            <person name="Devos D.P."/>
            <person name="Kaster A.-K."/>
            <person name="Ovreas L."/>
            <person name="Rohde M."/>
            <person name="Galperin M.Y."/>
            <person name="Jogler C."/>
        </authorList>
    </citation>
    <scope>NUCLEOTIDE SEQUENCE [LARGE SCALE GENOMIC DNA]</scope>
    <source>
        <strain evidence="2 3">CA85</strain>
    </source>
</reference>
<dbReference type="EMBL" id="SJPK01000013">
    <property type="protein sequence ID" value="TWT56397.1"/>
    <property type="molecule type" value="Genomic_DNA"/>
</dbReference>
<feature type="compositionally biased region" description="Basic and acidic residues" evidence="1">
    <location>
        <begin position="20"/>
        <end position="30"/>
    </location>
</feature>
<comment type="caution">
    <text evidence="2">The sequence shown here is derived from an EMBL/GenBank/DDBJ whole genome shotgun (WGS) entry which is preliminary data.</text>
</comment>
<feature type="region of interest" description="Disordered" evidence="1">
    <location>
        <begin position="1"/>
        <end position="42"/>
    </location>
</feature>
<keyword evidence="3" id="KW-1185">Reference proteome</keyword>
<feature type="compositionally biased region" description="Basic and acidic residues" evidence="1">
    <location>
        <begin position="1"/>
        <end position="10"/>
    </location>
</feature>
<dbReference type="AlphaFoldDB" id="A0A5C5X083"/>